<dbReference type="eggNOG" id="ENOG5031H0A">
    <property type="taxonomic scope" value="Bacteria"/>
</dbReference>
<evidence type="ECO:0000313" key="3">
    <source>
        <dbReference type="Proteomes" id="UP000006078"/>
    </source>
</evidence>
<keyword evidence="3" id="KW-1185">Reference proteome</keyword>
<evidence type="ECO:0008006" key="5">
    <source>
        <dbReference type="Google" id="ProtNLM"/>
    </source>
</evidence>
<organism evidence="1 4">
    <name type="scientific">Corynebacterium otitidis ATCC 51513</name>
    <dbReference type="NCBI Taxonomy" id="883169"/>
    <lineage>
        <taxon>Bacteria</taxon>
        <taxon>Bacillati</taxon>
        <taxon>Actinomycetota</taxon>
        <taxon>Actinomycetes</taxon>
        <taxon>Mycobacteriales</taxon>
        <taxon>Corynebacteriaceae</taxon>
        <taxon>Corynebacterium</taxon>
    </lineage>
</organism>
<dbReference type="Proteomes" id="UP000006078">
    <property type="component" value="Unassembled WGS sequence"/>
</dbReference>
<dbReference type="HOGENOM" id="CLU_122300_0_0_11"/>
<dbReference type="Pfam" id="PF10739">
    <property type="entry name" value="DUF2550"/>
    <property type="match status" value="1"/>
</dbReference>
<dbReference type="STRING" id="29321.AAV33_01165"/>
<protein>
    <recommendedName>
        <fullName evidence="5">Secreted protein</fullName>
    </recommendedName>
</protein>
<evidence type="ECO:0000313" key="2">
    <source>
        <dbReference type="EMBL" id="EJZ82139.1"/>
    </source>
</evidence>
<dbReference type="RefSeq" id="WP_004600795.1">
    <property type="nucleotide sequence ID" value="NZ_HF541866.1"/>
</dbReference>
<reference evidence="2 3" key="2">
    <citation type="submission" date="2012-08" db="EMBL/GenBank/DDBJ databases">
        <title>The Genome Sequence of Turicella otitidis ATCC 51513.</title>
        <authorList>
            <consortium name="The Broad Institute Genome Sequencing Platform"/>
            <person name="Earl A."/>
            <person name="Ward D."/>
            <person name="Feldgarden M."/>
            <person name="Gevers D."/>
            <person name="Huys G."/>
            <person name="Walker B."/>
            <person name="Young S.K."/>
            <person name="Zeng Q."/>
            <person name="Gargeya S."/>
            <person name="Fitzgerald M."/>
            <person name="Haas B."/>
            <person name="Abouelleil A."/>
            <person name="Alvarado L."/>
            <person name="Arachchi H.M."/>
            <person name="Berlin A.M."/>
            <person name="Chapman S.B."/>
            <person name="Goldberg J."/>
            <person name="Griggs A."/>
            <person name="Gujja S."/>
            <person name="Hansen M."/>
            <person name="Howarth C."/>
            <person name="Imamovic A."/>
            <person name="Larimer J."/>
            <person name="McCowen C."/>
            <person name="Montmayeur A."/>
            <person name="Murphy C."/>
            <person name="Neiman D."/>
            <person name="Pearson M."/>
            <person name="Priest M."/>
            <person name="Roberts A."/>
            <person name="Saif S."/>
            <person name="Shea T."/>
            <person name="Sisk P."/>
            <person name="Sykes S."/>
            <person name="Wortman J."/>
            <person name="Nusbaum C."/>
            <person name="Birren B."/>
        </authorList>
    </citation>
    <scope>NUCLEOTIDE SEQUENCE [LARGE SCALE GENOMIC DNA]</scope>
    <source>
        <strain evidence="2 3">ATCC 51513</strain>
    </source>
</reference>
<evidence type="ECO:0000313" key="1">
    <source>
        <dbReference type="EMBL" id="CCI83361.1"/>
    </source>
</evidence>
<proteinExistence type="predicted"/>
<gene>
    <name evidence="1" type="ORF">BN46_0625</name>
    <name evidence="2" type="ORF">HMPREF9719_00905</name>
</gene>
<dbReference type="EMBL" id="CAJZ01000095">
    <property type="protein sequence ID" value="CCI83361.1"/>
    <property type="molecule type" value="Genomic_DNA"/>
</dbReference>
<dbReference type="OrthoDB" id="4793422at2"/>
<evidence type="ECO:0000313" key="4">
    <source>
        <dbReference type="Proteomes" id="UP000011016"/>
    </source>
</evidence>
<dbReference type="AlphaFoldDB" id="I7JVY6"/>
<dbReference type="EMBL" id="AHAE01000040">
    <property type="protein sequence ID" value="EJZ82139.1"/>
    <property type="molecule type" value="Genomic_DNA"/>
</dbReference>
<reference evidence="1 4" key="1">
    <citation type="journal article" date="2012" name="J. Bacteriol.">
        <title>Draft Genome Sequence of Turicella otitidis ATCC 51513, Isolated from Middle Ear Fluid from a Child with Otitis Media.</title>
        <authorList>
            <person name="Brinkrolf K."/>
            <person name="Schneider J."/>
            <person name="Knecht M."/>
            <person name="Ruckert C."/>
            <person name="Tauch A."/>
        </authorList>
    </citation>
    <scope>NUCLEOTIDE SEQUENCE [LARGE SCALE GENOMIC DNA]</scope>
    <source>
        <strain evidence="1 4">ATCC 51513</strain>
    </source>
</reference>
<comment type="caution">
    <text evidence="1">The sequence shown here is derived from an EMBL/GenBank/DDBJ whole genome shotgun (WGS) entry which is preliminary data.</text>
</comment>
<name>I7JVY6_9CORY</name>
<sequence>MLAVLGWVLVGLLVAAAILALVRFVGLRSRGVQVILRRLPASGNHGWRHGIMRYKGDHIAFYMVRSVSPMADAVFRRSDMRLVGRREPSPREASFMADGLTIVEFVIGQTRREVGLDFAGDMALTTWLESKPDNRTQRPDVKKLVDHITRARRRPGRTR</sequence>
<dbReference type="Proteomes" id="UP000011016">
    <property type="component" value="Unassembled WGS sequence"/>
</dbReference>
<dbReference type="InterPro" id="IPR019675">
    <property type="entry name" value="DUF2550"/>
</dbReference>
<accession>I7JVY6</accession>